<dbReference type="InterPro" id="IPR008929">
    <property type="entry name" value="Chondroitin_lyas"/>
</dbReference>
<proteinExistence type="predicted"/>
<dbReference type="InterPro" id="IPR012480">
    <property type="entry name" value="Hepar_II_III_C"/>
</dbReference>
<dbReference type="SUPFAM" id="SSF48230">
    <property type="entry name" value="Chondroitin AC/alginate lyase"/>
    <property type="match status" value="1"/>
</dbReference>
<sequence length="648" mass="70013">MEHTVAGSRGGVRALIWGDLPMPDVEAALARMLVDPAEALPVPAAADRAAWGASGTADPTTRALVTAEAEAERGTPWPQPLASGAARLHLDGDRDGWEQLAFARQRRLSRAAIAAATTADVRWLAEVLDGIWLLCEQSSWCWPAHDDAFARGGSVLPDVDTPFLDLGSGEVAGQLAWIDHLLGRELDARYPGIRARIRREVRVRVLGPFLERRDWHWLGEPGDAHNWNPWIHGNVLVAALRLMDDPADAAERARIIALVVDGMDRYVTSLPADGAIDEGYAYWWNGACRALEALELLLHATRGGVDAFPLPALRETVAFPHRMHLGGAWYLNLADGQARPPAEQPWHALHRAATRVGDADAAAHAASHRRPGTPAASVHEGLGRLLMGMTDAAWLAATEAHAPLPAEVWLPSTQVLVARERAGSAHGLTLAVKGGHNGENHNHNDVGSFVVAVDGVPVVVDAGRPTYTKDTFGPRRYDIWTMQSGWHNVPVIDGGEQLSGREHAATAVDVARDAAGVEMFLELSGAYRDAAGWSRTARLDRAARTVTIRDVRATPRPGATGSEVRMLVAGEVELDDDGAVIRPLEGARIVRLRWNPKVTATATVRPLDDPLLTDVWGHRLTRIDLPLGDGTEATVTIELDHASTEDPR</sequence>
<dbReference type="RefSeq" id="WP_310890817.1">
    <property type="nucleotide sequence ID" value="NZ_BAAAGR010000001.1"/>
</dbReference>
<evidence type="ECO:0000259" key="2">
    <source>
        <dbReference type="Pfam" id="PF07940"/>
    </source>
</evidence>
<dbReference type="Pfam" id="PF07940">
    <property type="entry name" value="Hepar_II_III_C"/>
    <property type="match status" value="1"/>
</dbReference>
<organism evidence="3 4">
    <name type="scientific">Microbacterium aurantiacum</name>
    <dbReference type="NCBI Taxonomy" id="162393"/>
    <lineage>
        <taxon>Bacteria</taxon>
        <taxon>Bacillati</taxon>
        <taxon>Actinomycetota</taxon>
        <taxon>Actinomycetes</taxon>
        <taxon>Micrococcales</taxon>
        <taxon>Microbacteriaceae</taxon>
        <taxon>Microbacterium</taxon>
    </lineage>
</organism>
<dbReference type="GO" id="GO:0016829">
    <property type="term" value="F:lyase activity"/>
    <property type="evidence" value="ECO:0007669"/>
    <property type="project" value="InterPro"/>
</dbReference>
<name>A0AAJ2LVS8_9MICO</name>
<comment type="subcellular location">
    <subcellularLocation>
        <location evidence="1">Cell envelope</location>
    </subcellularLocation>
</comment>
<evidence type="ECO:0000256" key="1">
    <source>
        <dbReference type="ARBA" id="ARBA00004196"/>
    </source>
</evidence>
<dbReference type="Proteomes" id="UP001183582">
    <property type="component" value="Unassembled WGS sequence"/>
</dbReference>
<gene>
    <name evidence="3" type="ORF">KZC50_04895</name>
</gene>
<dbReference type="AlphaFoldDB" id="A0AAJ2LVS8"/>
<dbReference type="Gene3D" id="2.70.98.70">
    <property type="match status" value="1"/>
</dbReference>
<dbReference type="EMBL" id="JAHWXH010000001">
    <property type="protein sequence ID" value="MDS0244947.1"/>
    <property type="molecule type" value="Genomic_DNA"/>
</dbReference>
<accession>A0AAJ2LVS8</accession>
<evidence type="ECO:0000313" key="4">
    <source>
        <dbReference type="Proteomes" id="UP001183582"/>
    </source>
</evidence>
<feature type="domain" description="Heparinase II/III-like C-terminal" evidence="2">
    <location>
        <begin position="428"/>
        <end position="594"/>
    </location>
</feature>
<comment type="caution">
    <text evidence="3">The sequence shown here is derived from an EMBL/GenBank/DDBJ whole genome shotgun (WGS) entry which is preliminary data.</text>
</comment>
<evidence type="ECO:0000313" key="3">
    <source>
        <dbReference type="EMBL" id="MDS0244947.1"/>
    </source>
</evidence>
<protein>
    <submittedName>
        <fullName evidence="3">Heparinase II/III family protein</fullName>
    </submittedName>
</protein>
<reference evidence="3 4" key="1">
    <citation type="submission" date="2021-06" db="EMBL/GenBank/DDBJ databases">
        <title>Genome-based taxonomic framework of Microbacterium strains isolated from marine environment, the description of four new species and reclassification of four preexisting species.</title>
        <authorList>
            <person name="Lee S.D."/>
            <person name="Kim S.-M."/>
            <person name="Byeon Y.-S."/>
            <person name="Yang H.L."/>
            <person name="Kim I.S."/>
        </authorList>
    </citation>
    <scope>NUCLEOTIDE SEQUENCE [LARGE SCALE GENOMIC DNA]</scope>
    <source>
        <strain evidence="3 4">KACC 20514</strain>
    </source>
</reference>
<dbReference type="GeneID" id="301457542"/>
<dbReference type="GO" id="GO:0030313">
    <property type="term" value="C:cell envelope"/>
    <property type="evidence" value="ECO:0007669"/>
    <property type="project" value="UniProtKB-SubCell"/>
</dbReference>
<dbReference type="Gene3D" id="1.50.10.100">
    <property type="entry name" value="Chondroitin AC/alginate lyase"/>
    <property type="match status" value="1"/>
</dbReference>